<proteinExistence type="inferred from homology"/>
<dbReference type="NCBIfam" id="TIGR00492">
    <property type="entry name" value="alr"/>
    <property type="match status" value="1"/>
</dbReference>
<feature type="domain" description="Alanine racemase C-terminal" evidence="8">
    <location>
        <begin position="239"/>
        <end position="363"/>
    </location>
</feature>
<sequence>MPRATTATFHSDAVRHNLGEVRRRAPGSRVMAMVKADGYGHGLERVVRALPDADAFGVASLEDVARIRALGLAQPVLLLSGFDAAEDLAQLRQLRADSVIHHASQLEMLEQCDGGAPIRCWLKVDSGMHRLGFAPADVRDAHARLAALPQVAEIVLMTHFASSDEFAASGTRNCDQTRRQLRTFAEATAGLPGARSLANSTAVLGWPQAHADWVRPGGALYGMSVVAGRPGPEFGLRPAMTFSARLIAVNRIARGERIGYSATWECPEDMPVGVAAAGYGDGYPRHAPSGTPVLVNGRQAATVGRVSMDLMAIDLRTQPDARPGDPVVLWGEGLPVDTVAAAAGTIGYQLTCGIAGRVRRREG</sequence>
<evidence type="ECO:0000256" key="1">
    <source>
        <dbReference type="ARBA" id="ARBA00000316"/>
    </source>
</evidence>
<dbReference type="EMBL" id="JACCKA010000081">
    <property type="protein sequence ID" value="NZA27565.1"/>
    <property type="molecule type" value="Genomic_DNA"/>
</dbReference>
<feature type="binding site" evidence="5 7">
    <location>
        <position position="130"/>
    </location>
    <ligand>
        <name>substrate</name>
    </ligand>
</feature>
<evidence type="ECO:0000256" key="7">
    <source>
        <dbReference type="PIRSR" id="PIRSR600821-52"/>
    </source>
</evidence>
<dbReference type="PANTHER" id="PTHR30511:SF0">
    <property type="entry name" value="ALANINE RACEMASE, CATABOLIC-RELATED"/>
    <property type="match status" value="1"/>
</dbReference>
<dbReference type="FunFam" id="3.20.20.10:FF:000002">
    <property type="entry name" value="Alanine racemase"/>
    <property type="match status" value="1"/>
</dbReference>
<dbReference type="InterPro" id="IPR000821">
    <property type="entry name" value="Ala_racemase"/>
</dbReference>
<gene>
    <name evidence="9" type="primary">alr</name>
    <name evidence="9" type="ORF">H0E84_14380</name>
</gene>
<dbReference type="HAMAP" id="MF_01201">
    <property type="entry name" value="Ala_racemase"/>
    <property type="match status" value="1"/>
</dbReference>
<dbReference type="GO" id="GO:0030632">
    <property type="term" value="P:D-alanine biosynthetic process"/>
    <property type="evidence" value="ECO:0007669"/>
    <property type="project" value="UniProtKB-UniRule"/>
</dbReference>
<dbReference type="GO" id="GO:0008784">
    <property type="term" value="F:alanine racemase activity"/>
    <property type="evidence" value="ECO:0007669"/>
    <property type="project" value="UniProtKB-UniRule"/>
</dbReference>
<dbReference type="InterPro" id="IPR029066">
    <property type="entry name" value="PLP-binding_barrel"/>
</dbReference>
<dbReference type="Gene3D" id="3.20.20.10">
    <property type="entry name" value="Alanine racemase"/>
    <property type="match status" value="1"/>
</dbReference>
<feature type="modified residue" description="N6-(pyridoxal phosphate)lysine" evidence="5 6">
    <location>
        <position position="35"/>
    </location>
</feature>
<comment type="similarity">
    <text evidence="5">Belongs to the alanine racemase family.</text>
</comment>
<dbReference type="PRINTS" id="PR00992">
    <property type="entry name" value="ALARACEMASE"/>
</dbReference>
<organism evidence="9 10">
    <name type="scientific">Luteimonas salinisoli</name>
    <dbReference type="NCBI Taxonomy" id="2752307"/>
    <lineage>
        <taxon>Bacteria</taxon>
        <taxon>Pseudomonadati</taxon>
        <taxon>Pseudomonadota</taxon>
        <taxon>Gammaproteobacteria</taxon>
        <taxon>Lysobacterales</taxon>
        <taxon>Lysobacteraceae</taxon>
        <taxon>Luteimonas</taxon>
    </lineage>
</organism>
<comment type="function">
    <text evidence="5">Catalyzes the interconversion of L-alanine and D-alanine. May also act on other amino acids.</text>
</comment>
<feature type="active site" description="Proton acceptor; specific for D-alanine" evidence="5">
    <location>
        <position position="35"/>
    </location>
</feature>
<evidence type="ECO:0000313" key="9">
    <source>
        <dbReference type="EMBL" id="NZA27565.1"/>
    </source>
</evidence>
<evidence type="ECO:0000313" key="10">
    <source>
        <dbReference type="Proteomes" id="UP000578091"/>
    </source>
</evidence>
<dbReference type="GO" id="GO:0005829">
    <property type="term" value="C:cytosol"/>
    <property type="evidence" value="ECO:0007669"/>
    <property type="project" value="TreeGrafter"/>
</dbReference>
<evidence type="ECO:0000259" key="8">
    <source>
        <dbReference type="SMART" id="SM01005"/>
    </source>
</evidence>
<evidence type="ECO:0000256" key="3">
    <source>
        <dbReference type="ARBA" id="ARBA00022898"/>
    </source>
</evidence>
<dbReference type="UniPathway" id="UPA00042">
    <property type="reaction ID" value="UER00497"/>
</dbReference>
<evidence type="ECO:0000256" key="2">
    <source>
        <dbReference type="ARBA" id="ARBA00001933"/>
    </source>
</evidence>
<dbReference type="SMART" id="SM01005">
    <property type="entry name" value="Ala_racemase_C"/>
    <property type="match status" value="1"/>
</dbReference>
<comment type="caution">
    <text evidence="9">The sequence shown here is derived from an EMBL/GenBank/DDBJ whole genome shotgun (WGS) entry which is preliminary data.</text>
</comment>
<dbReference type="Pfam" id="PF01168">
    <property type="entry name" value="Ala_racemase_N"/>
    <property type="match status" value="1"/>
</dbReference>
<evidence type="ECO:0000256" key="4">
    <source>
        <dbReference type="ARBA" id="ARBA00023235"/>
    </source>
</evidence>
<evidence type="ECO:0000256" key="6">
    <source>
        <dbReference type="PIRSR" id="PIRSR600821-50"/>
    </source>
</evidence>
<keyword evidence="10" id="KW-1185">Reference proteome</keyword>
<dbReference type="InterPro" id="IPR011079">
    <property type="entry name" value="Ala_racemase_C"/>
</dbReference>
<protein>
    <recommendedName>
        <fullName evidence="5">Alanine racemase</fullName>
        <ecNumber evidence="5">5.1.1.1</ecNumber>
    </recommendedName>
</protein>
<dbReference type="CDD" id="cd06827">
    <property type="entry name" value="PLPDE_III_AR_proteobact"/>
    <property type="match status" value="1"/>
</dbReference>
<dbReference type="Pfam" id="PF00842">
    <property type="entry name" value="Ala_racemase_C"/>
    <property type="match status" value="1"/>
</dbReference>
<dbReference type="Gene3D" id="2.40.37.10">
    <property type="entry name" value="Lyase, Ornithine Decarboxylase, Chain A, domain 1"/>
    <property type="match status" value="1"/>
</dbReference>
<dbReference type="GO" id="GO:0030170">
    <property type="term" value="F:pyridoxal phosphate binding"/>
    <property type="evidence" value="ECO:0007669"/>
    <property type="project" value="UniProtKB-UniRule"/>
</dbReference>
<dbReference type="InterPro" id="IPR009006">
    <property type="entry name" value="Ala_racemase/Decarboxylase_C"/>
</dbReference>
<keyword evidence="4 5" id="KW-0413">Isomerase</keyword>
<dbReference type="RefSeq" id="WP_180679341.1">
    <property type="nucleotide sequence ID" value="NZ_JACCKA010000081.1"/>
</dbReference>
<dbReference type="InterPro" id="IPR001608">
    <property type="entry name" value="Ala_racemase_N"/>
</dbReference>
<dbReference type="PANTHER" id="PTHR30511">
    <property type="entry name" value="ALANINE RACEMASE"/>
    <property type="match status" value="1"/>
</dbReference>
<dbReference type="AlphaFoldDB" id="A0A853JFD9"/>
<accession>A0A853JFD9</accession>
<comment type="pathway">
    <text evidence="5">Amino-acid biosynthesis; D-alanine biosynthesis; D-alanine from L-alanine: step 1/1.</text>
</comment>
<feature type="binding site" evidence="5 7">
    <location>
        <position position="308"/>
    </location>
    <ligand>
        <name>substrate</name>
    </ligand>
</feature>
<dbReference type="SUPFAM" id="SSF50621">
    <property type="entry name" value="Alanine racemase C-terminal domain-like"/>
    <property type="match status" value="1"/>
</dbReference>
<keyword evidence="3 5" id="KW-0663">Pyridoxal phosphate</keyword>
<reference evidence="9 10" key="1">
    <citation type="submission" date="2020-07" db="EMBL/GenBank/DDBJ databases">
        <title>Luteimonas sp. SJ-92.</title>
        <authorList>
            <person name="Huang X.-X."/>
            <person name="Xu L."/>
            <person name="Sun J.-Q."/>
        </authorList>
    </citation>
    <scope>NUCLEOTIDE SEQUENCE [LARGE SCALE GENOMIC DNA]</scope>
    <source>
        <strain evidence="9 10">SJ-92</strain>
    </source>
</reference>
<dbReference type="SUPFAM" id="SSF51419">
    <property type="entry name" value="PLP-binding barrel"/>
    <property type="match status" value="1"/>
</dbReference>
<dbReference type="Proteomes" id="UP000578091">
    <property type="component" value="Unassembled WGS sequence"/>
</dbReference>
<dbReference type="EC" id="5.1.1.1" evidence="5"/>
<feature type="active site" description="Proton acceptor; specific for L-alanine" evidence="5">
    <location>
        <position position="260"/>
    </location>
</feature>
<name>A0A853JFD9_9GAMM</name>
<comment type="cofactor">
    <cofactor evidence="2 5 6">
        <name>pyridoxal 5'-phosphate</name>
        <dbReference type="ChEBI" id="CHEBI:597326"/>
    </cofactor>
</comment>
<evidence type="ECO:0000256" key="5">
    <source>
        <dbReference type="HAMAP-Rule" id="MF_01201"/>
    </source>
</evidence>
<comment type="catalytic activity">
    <reaction evidence="1 5">
        <text>L-alanine = D-alanine</text>
        <dbReference type="Rhea" id="RHEA:20249"/>
        <dbReference type="ChEBI" id="CHEBI:57416"/>
        <dbReference type="ChEBI" id="CHEBI:57972"/>
        <dbReference type="EC" id="5.1.1.1"/>
    </reaction>
</comment>